<keyword evidence="15" id="KW-1185">Reference proteome</keyword>
<keyword evidence="8 11" id="KW-0472">Membrane</keyword>
<evidence type="ECO:0000256" key="7">
    <source>
        <dbReference type="ARBA" id="ARBA00022989"/>
    </source>
</evidence>
<dbReference type="GO" id="GO:0005886">
    <property type="term" value="C:plasma membrane"/>
    <property type="evidence" value="ECO:0007669"/>
    <property type="project" value="UniProtKB-SubCell"/>
</dbReference>
<comment type="similarity">
    <text evidence="2">Belongs to the SYG1 (TC 2.A.94) family.</text>
</comment>
<evidence type="ECO:0000256" key="3">
    <source>
        <dbReference type="ARBA" id="ARBA00022448"/>
    </source>
</evidence>
<feature type="domain" description="EXS" evidence="12">
    <location>
        <begin position="636"/>
        <end position="830"/>
    </location>
</feature>
<evidence type="ECO:0000256" key="9">
    <source>
        <dbReference type="ARBA" id="ARBA00043939"/>
    </source>
</evidence>
<evidence type="ECO:0000313" key="14">
    <source>
        <dbReference type="EMBL" id="OVA12215.1"/>
    </source>
</evidence>
<keyword evidence="7 11" id="KW-1133">Transmembrane helix</keyword>
<feature type="coiled-coil region" evidence="10">
    <location>
        <begin position="259"/>
        <end position="286"/>
    </location>
</feature>
<evidence type="ECO:0000256" key="2">
    <source>
        <dbReference type="ARBA" id="ARBA00009665"/>
    </source>
</evidence>
<accession>A0A200QP66</accession>
<evidence type="ECO:0000256" key="1">
    <source>
        <dbReference type="ARBA" id="ARBA00004651"/>
    </source>
</evidence>
<dbReference type="Pfam" id="PF03105">
    <property type="entry name" value="SPX"/>
    <property type="match status" value="1"/>
</dbReference>
<dbReference type="Proteomes" id="UP000195402">
    <property type="component" value="Unassembled WGS sequence"/>
</dbReference>
<proteinExistence type="inferred from homology"/>
<name>A0A200QP66_MACCD</name>
<evidence type="ECO:0000256" key="11">
    <source>
        <dbReference type="SAM" id="Phobius"/>
    </source>
</evidence>
<evidence type="ECO:0000256" key="8">
    <source>
        <dbReference type="ARBA" id="ARBA00023136"/>
    </source>
</evidence>
<feature type="domain" description="SPX" evidence="13">
    <location>
        <begin position="1"/>
        <end position="326"/>
    </location>
</feature>
<dbReference type="EMBL" id="MVGT01001412">
    <property type="protein sequence ID" value="OVA12215.1"/>
    <property type="molecule type" value="Genomic_DNA"/>
</dbReference>
<dbReference type="PANTHER" id="PTHR10783">
    <property type="entry name" value="XENOTROPIC AND POLYTROPIC RETROVIRUS RECEPTOR 1-RELATED"/>
    <property type="match status" value="1"/>
</dbReference>
<evidence type="ECO:0000256" key="6">
    <source>
        <dbReference type="ARBA" id="ARBA00022692"/>
    </source>
</evidence>
<dbReference type="InterPro" id="IPR004342">
    <property type="entry name" value="EXS_C"/>
</dbReference>
<keyword evidence="4" id="KW-1003">Cell membrane</keyword>
<feature type="transmembrane region" description="Helical" evidence="11">
    <location>
        <begin position="408"/>
        <end position="428"/>
    </location>
</feature>
<protein>
    <submittedName>
        <fullName evidence="14">SPX</fullName>
    </submittedName>
</protein>
<evidence type="ECO:0000256" key="10">
    <source>
        <dbReference type="SAM" id="Coils"/>
    </source>
</evidence>
<dbReference type="GO" id="GO:0000822">
    <property type="term" value="F:inositol hexakisphosphate binding"/>
    <property type="evidence" value="ECO:0007669"/>
    <property type="project" value="TreeGrafter"/>
</dbReference>
<dbReference type="PANTHER" id="PTHR10783:SF104">
    <property type="entry name" value="PHOSPHATE TRANSPORTER PHO1 HOMOLOG 10"/>
    <property type="match status" value="1"/>
</dbReference>
<feature type="transmembrane region" description="Helical" evidence="11">
    <location>
        <begin position="741"/>
        <end position="763"/>
    </location>
</feature>
<comment type="function">
    <text evidence="9">May transport inorganic phosphate (Pi).</text>
</comment>
<dbReference type="Pfam" id="PF03124">
    <property type="entry name" value="EXS"/>
    <property type="match status" value="1"/>
</dbReference>
<dbReference type="GO" id="GO:0006817">
    <property type="term" value="P:phosphate ion transport"/>
    <property type="evidence" value="ECO:0007669"/>
    <property type="project" value="UniProtKB-KW"/>
</dbReference>
<dbReference type="InterPro" id="IPR004331">
    <property type="entry name" value="SPX_dom"/>
</dbReference>
<evidence type="ECO:0000259" key="12">
    <source>
        <dbReference type="PROSITE" id="PS51380"/>
    </source>
</evidence>
<dbReference type="PROSITE" id="PS51382">
    <property type="entry name" value="SPX"/>
    <property type="match status" value="1"/>
</dbReference>
<keyword evidence="6 11" id="KW-0812">Transmembrane</keyword>
<dbReference type="OMA" id="FIAQMIP"/>
<feature type="transmembrane region" description="Helical" evidence="11">
    <location>
        <begin position="552"/>
        <end position="572"/>
    </location>
</feature>
<organism evidence="14 15">
    <name type="scientific">Macleaya cordata</name>
    <name type="common">Five-seeded plume-poppy</name>
    <name type="synonym">Bocconia cordata</name>
    <dbReference type="NCBI Taxonomy" id="56857"/>
    <lineage>
        <taxon>Eukaryota</taxon>
        <taxon>Viridiplantae</taxon>
        <taxon>Streptophyta</taxon>
        <taxon>Embryophyta</taxon>
        <taxon>Tracheophyta</taxon>
        <taxon>Spermatophyta</taxon>
        <taxon>Magnoliopsida</taxon>
        <taxon>Ranunculales</taxon>
        <taxon>Papaveraceae</taxon>
        <taxon>Papaveroideae</taxon>
        <taxon>Macleaya</taxon>
    </lineage>
</organism>
<evidence type="ECO:0000256" key="4">
    <source>
        <dbReference type="ARBA" id="ARBA00022475"/>
    </source>
</evidence>
<keyword evidence="3" id="KW-0813">Transport</keyword>
<dbReference type="InParanoid" id="A0A200QP66"/>
<feature type="transmembrane region" description="Helical" evidence="11">
    <location>
        <begin position="676"/>
        <end position="692"/>
    </location>
</feature>
<dbReference type="InterPro" id="IPR034092">
    <property type="entry name" value="PHO1_SPX"/>
</dbReference>
<feature type="transmembrane region" description="Helical" evidence="11">
    <location>
        <begin position="639"/>
        <end position="655"/>
    </location>
</feature>
<dbReference type="GO" id="GO:0016036">
    <property type="term" value="P:cellular response to phosphate starvation"/>
    <property type="evidence" value="ECO:0007669"/>
    <property type="project" value="TreeGrafter"/>
</dbReference>
<sequence length="831" mass="96361">MKFGKEFVLQMLPEWKEAYIDYNDLKTLLKDILKFKQKDQETTPKALKRDMTLYRAFSGLNQRYSDFKNPKGDIEDQFIVVNAVNGEDSNVNYETKFLMPSEELSEYEITFFRTLDYEFNKVHKFYKDKVKEVMNEAVSLNKQMDALIALRIKVENPNFDGSGAVRDLAADVASLATSTVSTPSSPRMSKWEHMVVIPEMELSNEEELEESNESVDVGNSNVSEKNPYTYRPAPLEILEYVKINNTLETPTSTIKAVLKDSKSEKLKFNKKELKKVEEQLKQVFIEFHSKLLLLKRYSYMNLLALSKVMKKYDKVRHPLVDPNVFFPPLSYITYSKLRQGFPLLPQGVASRSYLKAVDNSYLGSSDEVTTLLERVEATFIKHFSNSNRRKGMKSLRPKAKKGKHKTTFFLGYFSGCTTALIVALILIINARKLMNKEGSIQYMENIFPLYRQARTSLKLLFFLPANSLKLPIHLFAYIILHMLMYAVDIFFWKRYRVNYPFIFGFKQGTELGYREVFLLSAGLALLSLAGVLANLDIEMDPRTQSCQTFTELIPLGLVTLVIAITFCPFNIIYRSSRLFLIKSLFRCICAPFYKVTLIDFFLADQLTSQVQAIRSLEFYICYYGWGDFTKRENSCRSSTIYNSFYFIVAVLPYWSRLLQCIRRLFEEKDVTQAYNGLKYLLTIIAVVTRTAYDLKKGMSWRVLAAVSSAIAAIMSTYWDIVKDWGLLQRHSKNPWLRDKLVISHTSVYFAAMVLNIILRLAWLQSVLNFHVSFLHQTALTTIVACLEILRRGMWSFFRLENEHLNNVGKFRAFKSVPLPFNYYNEDDDKDE</sequence>
<feature type="transmembrane region" description="Helical" evidence="11">
    <location>
        <begin position="698"/>
        <end position="720"/>
    </location>
</feature>
<comment type="subcellular location">
    <subcellularLocation>
        <location evidence="1">Cell membrane</location>
        <topology evidence="1">Multi-pass membrane protein</topology>
    </subcellularLocation>
</comment>
<feature type="coiled-coil region" evidence="10">
    <location>
        <begin position="123"/>
        <end position="150"/>
    </location>
</feature>
<dbReference type="PROSITE" id="PS51380">
    <property type="entry name" value="EXS"/>
    <property type="match status" value="1"/>
</dbReference>
<evidence type="ECO:0000313" key="15">
    <source>
        <dbReference type="Proteomes" id="UP000195402"/>
    </source>
</evidence>
<evidence type="ECO:0000256" key="5">
    <source>
        <dbReference type="ARBA" id="ARBA00022592"/>
    </source>
</evidence>
<gene>
    <name evidence="14" type="ORF">BVC80_1777g35</name>
</gene>
<keyword evidence="10" id="KW-0175">Coiled coil</keyword>
<comment type="caution">
    <text evidence="14">The sequence shown here is derived from an EMBL/GenBank/DDBJ whole genome shotgun (WGS) entry which is preliminary data.</text>
</comment>
<dbReference type="OrthoDB" id="9970435at2759"/>
<dbReference type="STRING" id="56857.A0A200QP66"/>
<feature type="transmembrane region" description="Helical" evidence="11">
    <location>
        <begin position="513"/>
        <end position="532"/>
    </location>
</feature>
<keyword evidence="5" id="KW-0592">Phosphate transport</keyword>
<evidence type="ECO:0000259" key="13">
    <source>
        <dbReference type="PROSITE" id="PS51382"/>
    </source>
</evidence>
<feature type="transmembrane region" description="Helical" evidence="11">
    <location>
        <begin position="470"/>
        <end position="492"/>
    </location>
</feature>
<reference evidence="14 15" key="1">
    <citation type="journal article" date="2017" name="Mol. Plant">
        <title>The Genome of Medicinal Plant Macleaya cordata Provides New Insights into Benzylisoquinoline Alkaloids Metabolism.</title>
        <authorList>
            <person name="Liu X."/>
            <person name="Liu Y."/>
            <person name="Huang P."/>
            <person name="Ma Y."/>
            <person name="Qing Z."/>
            <person name="Tang Q."/>
            <person name="Cao H."/>
            <person name="Cheng P."/>
            <person name="Zheng Y."/>
            <person name="Yuan Z."/>
            <person name="Zhou Y."/>
            <person name="Liu J."/>
            <person name="Tang Z."/>
            <person name="Zhuo Y."/>
            <person name="Zhang Y."/>
            <person name="Yu L."/>
            <person name="Huang J."/>
            <person name="Yang P."/>
            <person name="Peng Q."/>
            <person name="Zhang J."/>
            <person name="Jiang W."/>
            <person name="Zhang Z."/>
            <person name="Lin K."/>
            <person name="Ro D.K."/>
            <person name="Chen X."/>
            <person name="Xiong X."/>
            <person name="Shang Y."/>
            <person name="Huang S."/>
            <person name="Zeng J."/>
        </authorList>
    </citation>
    <scope>NUCLEOTIDE SEQUENCE [LARGE SCALE GENOMIC DNA]</scope>
    <source>
        <strain evidence="15">cv. BLH2017</strain>
        <tissue evidence="14">Root</tissue>
    </source>
</reference>
<dbReference type="AlphaFoldDB" id="A0A200QP66"/>
<dbReference type="GO" id="GO:0005802">
    <property type="term" value="C:trans-Golgi network"/>
    <property type="evidence" value="ECO:0007669"/>
    <property type="project" value="TreeGrafter"/>
</dbReference>
<dbReference type="CDD" id="cd14476">
    <property type="entry name" value="SPX_PHO1_like"/>
    <property type="match status" value="1"/>
</dbReference>